<evidence type="ECO:0000313" key="1">
    <source>
        <dbReference type="EMBL" id="GFO01554.1"/>
    </source>
</evidence>
<dbReference type="InterPro" id="IPR052638">
    <property type="entry name" value="PiggyBac_TE-derived"/>
</dbReference>
<sequence length="113" mass="12672">MRSSGTGTMRFNRVHHCPLTDVSNMKKHERGKLSFRPDAKSGVIVVRWHDNSFVIVGSIHFKVNPPSQKHIQVSILSPTALLGTTKNKGGTDRMDENIGFYRPGIRIKNCICL</sequence>
<dbReference type="Proteomes" id="UP000735302">
    <property type="component" value="Unassembled WGS sequence"/>
</dbReference>
<dbReference type="GO" id="GO:0043565">
    <property type="term" value="F:sequence-specific DNA binding"/>
    <property type="evidence" value="ECO:0007669"/>
    <property type="project" value="TreeGrafter"/>
</dbReference>
<organism evidence="1 2">
    <name type="scientific">Plakobranchus ocellatus</name>
    <dbReference type="NCBI Taxonomy" id="259542"/>
    <lineage>
        <taxon>Eukaryota</taxon>
        <taxon>Metazoa</taxon>
        <taxon>Spiralia</taxon>
        <taxon>Lophotrochozoa</taxon>
        <taxon>Mollusca</taxon>
        <taxon>Gastropoda</taxon>
        <taxon>Heterobranchia</taxon>
        <taxon>Euthyneura</taxon>
        <taxon>Panpulmonata</taxon>
        <taxon>Sacoglossa</taxon>
        <taxon>Placobranchoidea</taxon>
        <taxon>Plakobranchidae</taxon>
        <taxon>Plakobranchus</taxon>
    </lineage>
</organism>
<accession>A0AAV4A4N2</accession>
<dbReference type="EMBL" id="BLXT01003392">
    <property type="protein sequence ID" value="GFO01554.1"/>
    <property type="molecule type" value="Genomic_DNA"/>
</dbReference>
<comment type="caution">
    <text evidence="1">The sequence shown here is derived from an EMBL/GenBank/DDBJ whole genome shotgun (WGS) entry which is preliminary data.</text>
</comment>
<evidence type="ECO:0000313" key="2">
    <source>
        <dbReference type="Proteomes" id="UP000735302"/>
    </source>
</evidence>
<dbReference type="PANTHER" id="PTHR47055:SF3">
    <property type="entry name" value="PHORBOL-ESTER_DAG-TYPE DOMAIN-CONTAINING PROTEIN"/>
    <property type="match status" value="1"/>
</dbReference>
<keyword evidence="2" id="KW-1185">Reference proteome</keyword>
<proteinExistence type="predicted"/>
<reference evidence="1 2" key="1">
    <citation type="journal article" date="2021" name="Elife">
        <title>Chloroplast acquisition without the gene transfer in kleptoplastic sea slugs, Plakobranchus ocellatus.</title>
        <authorList>
            <person name="Maeda T."/>
            <person name="Takahashi S."/>
            <person name="Yoshida T."/>
            <person name="Shimamura S."/>
            <person name="Takaki Y."/>
            <person name="Nagai Y."/>
            <person name="Toyoda A."/>
            <person name="Suzuki Y."/>
            <person name="Arimoto A."/>
            <person name="Ishii H."/>
            <person name="Satoh N."/>
            <person name="Nishiyama T."/>
            <person name="Hasebe M."/>
            <person name="Maruyama T."/>
            <person name="Minagawa J."/>
            <person name="Obokata J."/>
            <person name="Shigenobu S."/>
        </authorList>
    </citation>
    <scope>NUCLEOTIDE SEQUENCE [LARGE SCALE GENOMIC DNA]</scope>
</reference>
<dbReference type="AlphaFoldDB" id="A0AAV4A4N2"/>
<name>A0AAV4A4N2_9GAST</name>
<protein>
    <submittedName>
        <fullName evidence="1">PiggyBac transposable element-derived protein 3</fullName>
    </submittedName>
</protein>
<gene>
    <name evidence="1" type="ORF">PoB_002805900</name>
</gene>
<dbReference type="PANTHER" id="PTHR47055">
    <property type="entry name" value="DDE_TNP_1_7 DOMAIN-CONTAINING PROTEIN"/>
    <property type="match status" value="1"/>
</dbReference>